<dbReference type="PANTHER" id="PTHR10953">
    <property type="entry name" value="UBIQUITIN-ACTIVATING ENZYME E1"/>
    <property type="match status" value="1"/>
</dbReference>
<feature type="domain" description="THIF-type NAD/FAD binding fold" evidence="6">
    <location>
        <begin position="295"/>
        <end position="709"/>
    </location>
</feature>
<dbReference type="KEGG" id="pmal:PMUG01_12031400"/>
<feature type="signal peptide" evidence="5">
    <location>
        <begin position="1"/>
        <end position="19"/>
    </location>
</feature>
<dbReference type="Gene3D" id="3.40.50.720">
    <property type="entry name" value="NAD(P)-binding Rossmann-like Domain"/>
    <property type="match status" value="1"/>
</dbReference>
<evidence type="ECO:0000313" key="7">
    <source>
        <dbReference type="EMBL" id="SCO93719.1"/>
    </source>
</evidence>
<dbReference type="Gene3D" id="1.10.10.2660">
    <property type="entry name" value="Ubiquitin-activating enzyme E1, SCCH domain"/>
    <property type="match status" value="1"/>
</dbReference>
<dbReference type="GeneID" id="39870305"/>
<feature type="region of interest" description="Disordered" evidence="4">
    <location>
        <begin position="177"/>
        <end position="201"/>
    </location>
</feature>
<keyword evidence="8" id="KW-1185">Reference proteome</keyword>
<dbReference type="InterPro" id="IPR035985">
    <property type="entry name" value="Ubiquitin-activating_enz"/>
</dbReference>
<keyword evidence="2" id="KW-0436">Ligase</keyword>
<dbReference type="Proteomes" id="UP000219813">
    <property type="component" value="Chromosome 12"/>
</dbReference>
<comment type="similarity">
    <text evidence="1">Belongs to the ubiquitin-activating E1 family.</text>
</comment>
<reference evidence="7 8" key="1">
    <citation type="submission" date="2016-06" db="EMBL/GenBank/DDBJ databases">
        <authorList>
            <consortium name="Pathogen Informatics"/>
        </authorList>
    </citation>
    <scope>NUCLEOTIDE SEQUENCE [LARGE SCALE GENOMIC DNA]</scope>
</reference>
<dbReference type="EMBL" id="LT594633">
    <property type="protein sequence ID" value="SCO93719.1"/>
    <property type="molecule type" value="Genomic_DNA"/>
</dbReference>
<dbReference type="InterPro" id="IPR042449">
    <property type="entry name" value="Ub-E1_IAD_1"/>
</dbReference>
<evidence type="ECO:0000259" key="6">
    <source>
        <dbReference type="Pfam" id="PF00899"/>
    </source>
</evidence>
<dbReference type="InterPro" id="IPR000594">
    <property type="entry name" value="ThiF_NAD_FAD-bd"/>
</dbReference>
<proteinExistence type="inferred from homology"/>
<dbReference type="PRINTS" id="PR01849">
    <property type="entry name" value="UBIQUITINACT"/>
</dbReference>
<feature type="compositionally biased region" description="Basic and acidic residues" evidence="4">
    <location>
        <begin position="181"/>
        <end position="199"/>
    </location>
</feature>
<dbReference type="Gene3D" id="3.50.50.80">
    <property type="entry name" value="Ubiquitin-activating enzyme E1, inactive adenylation domain, subdomain 1"/>
    <property type="match status" value="1"/>
</dbReference>
<dbReference type="VEuPathDB" id="PlasmoDB:PmUG01_12031400"/>
<dbReference type="InterPro" id="IPR000011">
    <property type="entry name" value="UBQ/SUMO-activ_enz_E1-like"/>
</dbReference>
<dbReference type="GO" id="GO:0031510">
    <property type="term" value="C:SUMO activating enzyme complex"/>
    <property type="evidence" value="ECO:0007669"/>
    <property type="project" value="TreeGrafter"/>
</dbReference>
<evidence type="ECO:0000256" key="5">
    <source>
        <dbReference type="SAM" id="SignalP"/>
    </source>
</evidence>
<dbReference type="OMA" id="LHIFATD"/>
<evidence type="ECO:0000313" key="8">
    <source>
        <dbReference type="Proteomes" id="UP000219813"/>
    </source>
</evidence>
<protein>
    <submittedName>
        <fullName evidence="7">Ubiquitin-activating enzyme, putative</fullName>
    </submittedName>
</protein>
<dbReference type="SUPFAM" id="SSF69572">
    <property type="entry name" value="Activating enzymes of the ubiquitin-like proteins"/>
    <property type="match status" value="2"/>
</dbReference>
<evidence type="ECO:0000256" key="1">
    <source>
        <dbReference type="ARBA" id="ARBA00005673"/>
    </source>
</evidence>
<dbReference type="GO" id="GO:0019948">
    <property type="term" value="F:SUMO activating enzyme activity"/>
    <property type="evidence" value="ECO:0007669"/>
    <property type="project" value="TreeGrafter"/>
</dbReference>
<accession>A0A1D3SP79</accession>
<dbReference type="PANTHER" id="PTHR10953:SF4">
    <property type="entry name" value="UBIQUITIN-ACTIVATING ENZYME E1 C-TERMINAL DOMAIN-CONTAINING PROTEIN"/>
    <property type="match status" value="1"/>
</dbReference>
<evidence type="ECO:0000256" key="4">
    <source>
        <dbReference type="SAM" id="MobiDB-lite"/>
    </source>
</evidence>
<name>A0A1D3SP79_PLAMA</name>
<feature type="compositionally biased region" description="Basic and acidic residues" evidence="4">
    <location>
        <begin position="264"/>
        <end position="278"/>
    </location>
</feature>
<dbReference type="Pfam" id="PF00899">
    <property type="entry name" value="ThiF"/>
    <property type="match status" value="2"/>
</dbReference>
<feature type="region of interest" description="Disordered" evidence="4">
    <location>
        <begin position="238"/>
        <end position="278"/>
    </location>
</feature>
<sequence>MNFLCTYFYILIFIYLLSKKNQLVSRSLNSNIGKGVKDYSVPITNNYFSKWRFQGEHLDRTQGKKNICILYNLYNINVRRKKRIKIKNTENVKIPEKIKNTENVKIPEKIKNTKKVKIPEKIKNPKKVKNYFSLHKYLIEEKQRKKNENIVGCVTRKNNLLTPGFDKNQMKCHENILNSANEKRSVDKSRDKSKEKYSADNDVQVYGSPFERSEKKKDFKKEGNEQIYKKEQLCEDCGNEENSDREENYDWEENPYDENNFLGEKNREGERSTSNEWKNRSDEINVNILEDEKKYSRQMYTHGYKEEKEIKKSKILIIGLNGTSSEICKNLILCGVKEIGIYDNHILTNNDVDNLFFCDKKLINKEKRSISCVQNMQNLNDNCKIKAITTNIFNSITDYDIIVSVNQRELFNININNLCRQEKKKFICVNTVGLFGRVFVDFGHFTFTNVMNSEQYKISNIAFQEDNLILHYLPYYNDIQINDKDRIKLCIKNANKMMNIECEVKNVCRGNNTITVSVIGVNFWHFASYALCKKILKYLEKIFFPYYIHFVTKLRKKLAEIYIQNLRDMIKKNKLNQVSVEKMHEQTKLNYTCLEEYLKKLKKKLSRGKILSYVLDFLSMSGNTNELSDEEVCFLCYDEIWKSKNEDEKIFPTDEIVKKFKILCKKKKKNMNVQIINQFLSAVHIELAPFSSFFGSLVTQQILKGITHKFKPIYQTFYFDKRDLFPFSKISKTYDGRYMNQLNFFGNNFQNFLNNLNILLIGSGALGCEFLKLLSLIGVSSSIRKRKIYSVSKAGHEQNNEQRVETKKEEDSSLKGEIEHRKIKRGGIIQIVDYDLIEESNLTRQFLFTTKDIGKLKCQVAADNIKRINEDINCLFLKMKVDESVLSNRDLLLKQFYVEEEKSKVQDVERKNMNGAATLFTPFEKGKKKKTVLCILCLDNLKSRVICDEFCLINSLPFIETGIEGLKGSSQIIMPFSSETYSSNSYDKEGNEEKSNSCTITSFPKNHKHIIEFSKSVYNNFFFDNVLKMNCFLNDPVYYFGHLCNYDNISNLVHFFNLTKIFFNLNFEENVHKLWNSIFVNNIINLLSNNKEDILKYYDGNTQSLPQPIYYNKQNKDHLLFYKCAINTFKKVLKNLMKIKPDMIDHIFYYKNWGDKKNGSNSVDLQIALTNLVEKNGLVINLKKLFYFLSVIKKNTNLKFYAIIEKELYDLFNNPLFIMSLIYVQKRNGKAKYVDEKKIKQKEQFPFFTPLICNLEDNKDDINFIFSITNVRSENYNFSKLNILDFFKICNNIIPSIVTVVSMIASLAMFEFYKVAYFLKLSECKGEEDPSNRPVCSNKRNIEKTRKMASEMEKMAEIKFCLKKLFSNHPNETVRVEKFKNLNIRVYKNIIYVQKGNKTLFYFFNIEYDKLARISSLLSNQYINLGDNFLTKCELNRLYTTSYENASIPLLKNVKFTLWNYIYIDIFRKNKINNNNQNNQNCTLGVCGFPSYIFTNQISVLSKEEKKNIKKYLDQVNKKLNNLEKVLRIDKPTGVDTTNKDFINEKEKYAYSSKNKITREHIDKIIKEIDLIFTFMDNEIYNKYISNVTSDKAFLNYVQANMCYVKKKIQLIEGGQGIGKEACTTVQNDLAYITMTVKNLQKNIEEIKSNVLLFFSINNTEENKKDITLDEFVRSVEQLFNVTIQTIGVKDKIIYSNFQTVSSSYCKQNYLYDILHELFKDQQDMKTFVLHIFATDNVTRAEIVLPDVQVNVHYHT</sequence>
<dbReference type="GO" id="GO:0005737">
    <property type="term" value="C:cytoplasm"/>
    <property type="evidence" value="ECO:0007669"/>
    <property type="project" value="TreeGrafter"/>
</dbReference>
<dbReference type="InterPro" id="IPR042063">
    <property type="entry name" value="Ubi_acti_E1_SCCH"/>
</dbReference>
<dbReference type="RefSeq" id="XP_028862998.1">
    <property type="nucleotide sequence ID" value="XM_029006517.1"/>
</dbReference>
<gene>
    <name evidence="7" type="primary">UBA1</name>
    <name evidence="7" type="ORF">PMUG01_12031400</name>
</gene>
<feature type="chain" id="PRO_5008920726" evidence="5">
    <location>
        <begin position="20"/>
        <end position="1756"/>
    </location>
</feature>
<keyword evidence="5" id="KW-0732">Signal</keyword>
<feature type="compositionally biased region" description="Acidic residues" evidence="4">
    <location>
        <begin position="238"/>
        <end position="256"/>
    </location>
</feature>
<organism evidence="7 8">
    <name type="scientific">Plasmodium malariae</name>
    <dbReference type="NCBI Taxonomy" id="5858"/>
    <lineage>
        <taxon>Eukaryota</taxon>
        <taxon>Sar</taxon>
        <taxon>Alveolata</taxon>
        <taxon>Apicomplexa</taxon>
        <taxon>Aconoidasida</taxon>
        <taxon>Haemosporida</taxon>
        <taxon>Plasmodiidae</taxon>
        <taxon>Plasmodium</taxon>
        <taxon>Plasmodium (Plasmodium)</taxon>
    </lineage>
</organism>
<evidence type="ECO:0000256" key="2">
    <source>
        <dbReference type="ARBA" id="ARBA00022598"/>
    </source>
</evidence>
<dbReference type="GO" id="GO:0016925">
    <property type="term" value="P:protein sumoylation"/>
    <property type="evidence" value="ECO:0007669"/>
    <property type="project" value="TreeGrafter"/>
</dbReference>
<dbReference type="InterPro" id="IPR045886">
    <property type="entry name" value="ThiF/MoeB/HesA"/>
</dbReference>
<evidence type="ECO:0000256" key="3">
    <source>
        <dbReference type="ARBA" id="ARBA00043952"/>
    </source>
</evidence>
<dbReference type="OrthoDB" id="10252231at2759"/>
<comment type="pathway">
    <text evidence="3">Protein modification.</text>
</comment>
<feature type="domain" description="THIF-type NAD/FAD binding fold" evidence="6">
    <location>
        <begin position="829"/>
        <end position="1316"/>
    </location>
</feature>